<comment type="caution">
    <text evidence="1">The sequence shown here is derived from an EMBL/GenBank/DDBJ whole genome shotgun (WGS) entry which is preliminary data.</text>
</comment>
<name>A0A364JVY9_9HYPH</name>
<dbReference type="Proteomes" id="UP000249453">
    <property type="component" value="Unassembled WGS sequence"/>
</dbReference>
<evidence type="ECO:0000313" key="1">
    <source>
        <dbReference type="EMBL" id="RAK30042.1"/>
    </source>
</evidence>
<sequence>MDPAFDQLCNEFVIYKDSTCGAAVEAHLLDMAVNKRRSRESQ</sequence>
<keyword evidence="2" id="KW-1185">Reference proteome</keyword>
<evidence type="ECO:0000313" key="2">
    <source>
        <dbReference type="Proteomes" id="UP000249453"/>
    </source>
</evidence>
<dbReference type="EMBL" id="QLMK01000004">
    <property type="protein sequence ID" value="RAK30042.1"/>
    <property type="molecule type" value="Genomic_DNA"/>
</dbReference>
<organism evidence="1 2">
    <name type="scientific">Falsochrobactrum ovis</name>
    <dbReference type="NCBI Taxonomy" id="1293442"/>
    <lineage>
        <taxon>Bacteria</taxon>
        <taxon>Pseudomonadati</taxon>
        <taxon>Pseudomonadota</taxon>
        <taxon>Alphaproteobacteria</taxon>
        <taxon>Hyphomicrobiales</taxon>
        <taxon>Brucellaceae</taxon>
        <taxon>Falsochrobactrum</taxon>
    </lineage>
</organism>
<gene>
    <name evidence="1" type="ORF">C7374_104102</name>
</gene>
<accession>A0A364JVY9</accession>
<dbReference type="AlphaFoldDB" id="A0A364JVY9"/>
<protein>
    <submittedName>
        <fullName evidence="1">Uncharacterized protein</fullName>
    </submittedName>
</protein>
<reference evidence="1 2" key="1">
    <citation type="submission" date="2018-06" db="EMBL/GenBank/DDBJ databases">
        <title>Genomic Encyclopedia of Type Strains, Phase IV (KMG-IV): sequencing the most valuable type-strain genomes for metagenomic binning, comparative biology and taxonomic classification.</title>
        <authorList>
            <person name="Goeker M."/>
        </authorList>
    </citation>
    <scope>NUCLEOTIDE SEQUENCE [LARGE SCALE GENOMIC DNA]</scope>
    <source>
        <strain evidence="1 2">DSM 26720</strain>
    </source>
</reference>
<proteinExistence type="predicted"/>